<dbReference type="InterPro" id="IPR037171">
    <property type="entry name" value="NagB/RpiA_transferase-like"/>
</dbReference>
<organism evidence="6 7">
    <name type="scientific">Alkalibacter saccharofermentans DSM 14828</name>
    <dbReference type="NCBI Taxonomy" id="1120975"/>
    <lineage>
        <taxon>Bacteria</taxon>
        <taxon>Bacillati</taxon>
        <taxon>Bacillota</taxon>
        <taxon>Clostridia</taxon>
        <taxon>Eubacteriales</taxon>
        <taxon>Eubacteriaceae</taxon>
        <taxon>Alkalibacter</taxon>
    </lineage>
</organism>
<dbReference type="SUPFAM" id="SSF88659">
    <property type="entry name" value="Sigma3 and sigma4 domains of RNA polymerase sigma factors"/>
    <property type="match status" value="1"/>
</dbReference>
<dbReference type="RefSeq" id="WP_073271522.1">
    <property type="nucleotide sequence ID" value="NZ_FQTU01000016.1"/>
</dbReference>
<dbReference type="Gene3D" id="1.10.10.60">
    <property type="entry name" value="Homeodomain-like"/>
    <property type="match status" value="1"/>
</dbReference>
<dbReference type="PANTHER" id="PTHR34294:SF1">
    <property type="entry name" value="TRANSCRIPTIONAL REGULATOR LSRR"/>
    <property type="match status" value="1"/>
</dbReference>
<dbReference type="Pfam" id="PF04198">
    <property type="entry name" value="Sugar-bind"/>
    <property type="match status" value="1"/>
</dbReference>
<evidence type="ECO:0000256" key="1">
    <source>
        <dbReference type="ARBA" id="ARBA00010466"/>
    </source>
</evidence>
<evidence type="ECO:0000256" key="3">
    <source>
        <dbReference type="ARBA" id="ARBA00023125"/>
    </source>
</evidence>
<gene>
    <name evidence="6" type="ORF">SAMN02746064_01973</name>
</gene>
<dbReference type="GO" id="GO:0030246">
    <property type="term" value="F:carbohydrate binding"/>
    <property type="evidence" value="ECO:0007669"/>
    <property type="project" value="InterPro"/>
</dbReference>
<keyword evidence="2" id="KW-0805">Transcription regulation</keyword>
<sequence>MISEVYNQSQFLTVKAAYLYYMKNMPQSKIANKLNISVPTVSRLLNKAREDKIIEFVINDPYLECIELEQELMNRFGLKEVIIAADPVENKIEEKEDAPDNHKKLVALEGARYLQRIIKDEDVLGIAFGRTMYYMIHYLNPCQKVNAQFVTLHGSLNSLSDELDVASLARRMAMAFGGENKVLYAEGFSSNENLTKQLKEEKNVKKIIDRFKKVTISITGIGSFYPDLKSLLVSYDFLEEEELDHLTEKGVVGDMALRFFDSEGNECDTDFKNRTIAIDFESYKKIPLKIVMVSGVHKTQTVISALKGNLIDVLITNYSLGKSILNNGELETHV</sequence>
<keyword evidence="7" id="KW-1185">Reference proteome</keyword>
<dbReference type="Gene3D" id="3.40.50.1360">
    <property type="match status" value="1"/>
</dbReference>
<evidence type="ECO:0000256" key="2">
    <source>
        <dbReference type="ARBA" id="ARBA00023015"/>
    </source>
</evidence>
<reference evidence="6 7" key="1">
    <citation type="submission" date="2016-11" db="EMBL/GenBank/DDBJ databases">
        <authorList>
            <person name="Jaros S."/>
            <person name="Januszkiewicz K."/>
            <person name="Wedrychowicz H."/>
        </authorList>
    </citation>
    <scope>NUCLEOTIDE SEQUENCE [LARGE SCALE GENOMIC DNA]</scope>
    <source>
        <strain evidence="6 7">DSM 14828</strain>
    </source>
</reference>
<keyword evidence="4" id="KW-0804">Transcription</keyword>
<dbReference type="InterPro" id="IPR013324">
    <property type="entry name" value="RNA_pol_sigma_r3/r4-like"/>
</dbReference>
<protein>
    <submittedName>
        <fullName evidence="6">DNA-binding transcriptional regulator LsrR, DeoR family</fullName>
    </submittedName>
</protein>
<dbReference type="InterPro" id="IPR007324">
    <property type="entry name" value="Sugar-bd_dom_put"/>
</dbReference>
<dbReference type="STRING" id="1120975.SAMN02746064_01973"/>
<dbReference type="AlphaFoldDB" id="A0A1M4Z8Y3"/>
<proteinExistence type="inferred from homology"/>
<dbReference type="SUPFAM" id="SSF100950">
    <property type="entry name" value="NagB/RpiA/CoA transferase-like"/>
    <property type="match status" value="1"/>
</dbReference>
<dbReference type="InterPro" id="IPR051054">
    <property type="entry name" value="SorC_transcr_regulators"/>
</dbReference>
<dbReference type="PANTHER" id="PTHR34294">
    <property type="entry name" value="TRANSCRIPTIONAL REGULATOR-RELATED"/>
    <property type="match status" value="1"/>
</dbReference>
<dbReference type="EMBL" id="FQTU01000016">
    <property type="protein sequence ID" value="SHF14398.1"/>
    <property type="molecule type" value="Genomic_DNA"/>
</dbReference>
<name>A0A1M4Z8Y3_9FIRM</name>
<evidence type="ECO:0000313" key="6">
    <source>
        <dbReference type="EMBL" id="SHF14398.1"/>
    </source>
</evidence>
<dbReference type="Proteomes" id="UP000184251">
    <property type="component" value="Unassembled WGS sequence"/>
</dbReference>
<dbReference type="GO" id="GO:0003677">
    <property type="term" value="F:DNA binding"/>
    <property type="evidence" value="ECO:0007669"/>
    <property type="project" value="UniProtKB-KW"/>
</dbReference>
<feature type="domain" description="Sugar-binding" evidence="5">
    <location>
        <begin position="61"/>
        <end position="326"/>
    </location>
</feature>
<keyword evidence="3 6" id="KW-0238">DNA-binding</keyword>
<comment type="similarity">
    <text evidence="1">Belongs to the SorC transcriptional regulatory family.</text>
</comment>
<evidence type="ECO:0000256" key="4">
    <source>
        <dbReference type="ARBA" id="ARBA00023163"/>
    </source>
</evidence>
<accession>A0A1M4Z8Y3</accession>
<evidence type="ECO:0000259" key="5">
    <source>
        <dbReference type="Pfam" id="PF04198"/>
    </source>
</evidence>
<evidence type="ECO:0000313" key="7">
    <source>
        <dbReference type="Proteomes" id="UP000184251"/>
    </source>
</evidence>
<dbReference type="OrthoDB" id="58802at2"/>